<dbReference type="InterPro" id="IPR044992">
    <property type="entry name" value="ChyE-like"/>
</dbReference>
<keyword evidence="2" id="KW-0808">Transferase</keyword>
<dbReference type="Gene3D" id="3.40.50.880">
    <property type="match status" value="1"/>
</dbReference>
<dbReference type="PANTHER" id="PTHR42695">
    <property type="entry name" value="GLUTAMINE AMIDOTRANSFERASE YLR126C-RELATED"/>
    <property type="match status" value="1"/>
</dbReference>
<gene>
    <name evidence="2" type="ORF">GTU67_09215</name>
</gene>
<keyword evidence="3" id="KW-1185">Reference proteome</keyword>
<name>A0A842HP54_9BURK</name>
<evidence type="ECO:0000313" key="2">
    <source>
        <dbReference type="EMBL" id="MBC2770087.1"/>
    </source>
</evidence>
<dbReference type="Pfam" id="PF00117">
    <property type="entry name" value="GATase"/>
    <property type="match status" value="1"/>
</dbReference>
<evidence type="ECO:0000259" key="1">
    <source>
        <dbReference type="Pfam" id="PF00117"/>
    </source>
</evidence>
<organism evidence="2 3">
    <name type="scientific">Pusillimonas minor</name>
    <dbReference type="NCBI Taxonomy" id="2697024"/>
    <lineage>
        <taxon>Bacteria</taxon>
        <taxon>Pseudomonadati</taxon>
        <taxon>Pseudomonadota</taxon>
        <taxon>Betaproteobacteria</taxon>
        <taxon>Burkholderiales</taxon>
        <taxon>Alcaligenaceae</taxon>
        <taxon>Pusillimonas</taxon>
    </lineage>
</organism>
<dbReference type="EMBL" id="JACJUU010000006">
    <property type="protein sequence ID" value="MBC2770087.1"/>
    <property type="molecule type" value="Genomic_DNA"/>
</dbReference>
<dbReference type="RefSeq" id="WP_185779785.1">
    <property type="nucleotide sequence ID" value="NZ_JACJUU010000006.1"/>
</dbReference>
<reference evidence="2 3" key="1">
    <citation type="submission" date="2020-08" db="EMBL/GenBank/DDBJ databases">
        <title>Paraeoetvoesia sp. YC-7-48 draft genome sequence.</title>
        <authorList>
            <person name="Yao L."/>
        </authorList>
    </citation>
    <scope>NUCLEOTIDE SEQUENCE [LARGE SCALE GENOMIC DNA]</scope>
    <source>
        <strain evidence="3">YC-7-48</strain>
    </source>
</reference>
<dbReference type="PROSITE" id="PS51273">
    <property type="entry name" value="GATASE_TYPE_1"/>
    <property type="match status" value="1"/>
</dbReference>
<comment type="caution">
    <text evidence="2">The sequence shown here is derived from an EMBL/GenBank/DDBJ whole genome shotgun (WGS) entry which is preliminary data.</text>
</comment>
<dbReference type="Proteomes" id="UP000545386">
    <property type="component" value="Unassembled WGS sequence"/>
</dbReference>
<evidence type="ECO:0000313" key="3">
    <source>
        <dbReference type="Proteomes" id="UP000545386"/>
    </source>
</evidence>
<dbReference type="InterPro" id="IPR017926">
    <property type="entry name" value="GATASE"/>
</dbReference>
<dbReference type="CDD" id="cd01741">
    <property type="entry name" value="GATase1_1"/>
    <property type="match status" value="1"/>
</dbReference>
<dbReference type="InterPro" id="IPR029062">
    <property type="entry name" value="Class_I_gatase-like"/>
</dbReference>
<feature type="domain" description="Glutamine amidotransferase" evidence="1">
    <location>
        <begin position="44"/>
        <end position="184"/>
    </location>
</feature>
<sequence length="240" mass="26914">MKPVAIFQHSDIGRPGSVIDIINTLGLSYSIIETYRGEPVPRHPDDFSGLIFMGGPMGVNDDDEWLTHERDLIRLADAQDIPVAGHCLGAQQLAKALGATVRRNVRPEIGWQPIAVEPDPVALSWWGVSQPTSLLTFQWHSDTFELPDRAHRIATGTHCANQAFVVRDLHIGMQSHFEMTPELVHDYYQRNGAFLRREHMAGNPAVTSVDDTLSQLDERTGDMKTVLQRVYTRWALGLKK</sequence>
<dbReference type="GO" id="GO:0016740">
    <property type="term" value="F:transferase activity"/>
    <property type="evidence" value="ECO:0007669"/>
    <property type="project" value="UniProtKB-KW"/>
</dbReference>
<dbReference type="SUPFAM" id="SSF52317">
    <property type="entry name" value="Class I glutamine amidotransferase-like"/>
    <property type="match status" value="1"/>
</dbReference>
<proteinExistence type="predicted"/>
<keyword evidence="2" id="KW-0315">Glutamine amidotransferase</keyword>
<protein>
    <submittedName>
        <fullName evidence="2">Type 1 glutamine amidotransferase</fullName>
    </submittedName>
</protein>
<dbReference type="AlphaFoldDB" id="A0A842HP54"/>
<dbReference type="GO" id="GO:0005829">
    <property type="term" value="C:cytosol"/>
    <property type="evidence" value="ECO:0007669"/>
    <property type="project" value="TreeGrafter"/>
</dbReference>
<dbReference type="PANTHER" id="PTHR42695:SF5">
    <property type="entry name" value="GLUTAMINE AMIDOTRANSFERASE YLR126C-RELATED"/>
    <property type="match status" value="1"/>
</dbReference>
<accession>A0A842HP54</accession>